<dbReference type="NCBIfam" id="TIGR00675">
    <property type="entry name" value="dcm"/>
    <property type="match status" value="1"/>
</dbReference>
<evidence type="ECO:0000313" key="8">
    <source>
        <dbReference type="EMBL" id="AFZ36111.1"/>
    </source>
</evidence>
<reference evidence="9" key="1">
    <citation type="journal article" date="2013" name="Proc. Natl. Acad. Sci. U.S.A.">
        <title>Improving the coverage of the cyanobacterial phylum using diversity-driven genome sequencing.</title>
        <authorList>
            <person name="Shih P.M."/>
            <person name="Wu D."/>
            <person name="Latifi A."/>
            <person name="Axen S.D."/>
            <person name="Fewer D.P."/>
            <person name="Talla E."/>
            <person name="Calteau A."/>
            <person name="Cai F."/>
            <person name="Tandeau de Marsac N."/>
            <person name="Rippka R."/>
            <person name="Herdman M."/>
            <person name="Sivonen K."/>
            <person name="Coursin T."/>
            <person name="Laurent T."/>
            <person name="Goodwin L."/>
            <person name="Nolan M."/>
            <person name="Davenport K.W."/>
            <person name="Han C.S."/>
            <person name="Rubin E.M."/>
            <person name="Eisen J.A."/>
            <person name="Woyke T."/>
            <person name="Gugger M."/>
            <person name="Kerfeld C.A."/>
        </authorList>
    </citation>
    <scope>NUCLEOTIDE SEQUENCE [LARGE SCALE GENOMIC DNA]</scope>
    <source>
        <strain evidence="9">ATCC 29371 / PCC 7437</strain>
    </source>
</reference>
<evidence type="ECO:0000256" key="4">
    <source>
        <dbReference type="ARBA" id="ARBA00022747"/>
    </source>
</evidence>
<comment type="catalytic activity">
    <reaction evidence="7">
        <text>a 2'-deoxycytidine in DNA + S-adenosyl-L-methionine = a 5-methyl-2'-deoxycytidine in DNA + S-adenosyl-L-homocysteine + H(+)</text>
        <dbReference type="Rhea" id="RHEA:13681"/>
        <dbReference type="Rhea" id="RHEA-COMP:11369"/>
        <dbReference type="Rhea" id="RHEA-COMP:11370"/>
        <dbReference type="ChEBI" id="CHEBI:15378"/>
        <dbReference type="ChEBI" id="CHEBI:57856"/>
        <dbReference type="ChEBI" id="CHEBI:59789"/>
        <dbReference type="ChEBI" id="CHEBI:85452"/>
        <dbReference type="ChEBI" id="CHEBI:85454"/>
        <dbReference type="EC" id="2.1.1.37"/>
    </reaction>
</comment>
<keyword evidence="3 5" id="KW-0949">S-adenosyl-L-methionine</keyword>
<feature type="active site" evidence="5">
    <location>
        <position position="86"/>
    </location>
</feature>
<evidence type="ECO:0000313" key="9">
    <source>
        <dbReference type="Proteomes" id="UP000010473"/>
    </source>
</evidence>
<keyword evidence="2 5" id="KW-0808">Transferase</keyword>
<dbReference type="STRING" id="111780.Sta7437_2580"/>
<dbReference type="InterPro" id="IPR050390">
    <property type="entry name" value="C5-Methyltransferase"/>
</dbReference>
<dbReference type="PROSITE" id="PS51679">
    <property type="entry name" value="SAM_MT_C5"/>
    <property type="match status" value="1"/>
</dbReference>
<dbReference type="SUPFAM" id="SSF53335">
    <property type="entry name" value="S-adenosyl-L-methionine-dependent methyltransferases"/>
    <property type="match status" value="1"/>
</dbReference>
<evidence type="ECO:0000256" key="3">
    <source>
        <dbReference type="ARBA" id="ARBA00022691"/>
    </source>
</evidence>
<dbReference type="InterPro" id="IPR029063">
    <property type="entry name" value="SAM-dependent_MTases_sf"/>
</dbReference>
<dbReference type="PROSITE" id="PS00094">
    <property type="entry name" value="C5_MTASE_1"/>
    <property type="match status" value="1"/>
</dbReference>
<dbReference type="AlphaFoldDB" id="K9XVK6"/>
<dbReference type="GO" id="GO:0009307">
    <property type="term" value="P:DNA restriction-modification system"/>
    <property type="evidence" value="ECO:0007669"/>
    <property type="project" value="UniProtKB-KW"/>
</dbReference>
<accession>K9XVK6</accession>
<dbReference type="Gene3D" id="3.90.120.10">
    <property type="entry name" value="DNA Methylase, subunit A, domain 2"/>
    <property type="match status" value="1"/>
</dbReference>
<dbReference type="HOGENOM" id="CLU_006958_2_4_3"/>
<dbReference type="EC" id="2.1.1.37" evidence="7"/>
<dbReference type="REBASE" id="58161">
    <property type="entry name" value="M.Scy7437ORF2580P"/>
</dbReference>
<dbReference type="EMBL" id="CP003653">
    <property type="protein sequence ID" value="AFZ36111.1"/>
    <property type="molecule type" value="Genomic_DNA"/>
</dbReference>
<keyword evidence="1 5" id="KW-0489">Methyltransferase</keyword>
<gene>
    <name evidence="8" type="ordered locus">Sta7437_2580</name>
</gene>
<dbReference type="PANTHER" id="PTHR10629:SF52">
    <property type="entry name" value="DNA (CYTOSINE-5)-METHYLTRANSFERASE 1"/>
    <property type="match status" value="1"/>
</dbReference>
<dbReference type="Proteomes" id="UP000010473">
    <property type="component" value="Chromosome"/>
</dbReference>
<dbReference type="PROSITE" id="PS00095">
    <property type="entry name" value="C5_MTASE_2"/>
    <property type="match status" value="1"/>
</dbReference>
<dbReference type="PATRIC" id="fig|111780.3.peg.2684"/>
<dbReference type="RefSeq" id="WP_015193779.1">
    <property type="nucleotide sequence ID" value="NC_019748.1"/>
</dbReference>
<evidence type="ECO:0000256" key="2">
    <source>
        <dbReference type="ARBA" id="ARBA00022679"/>
    </source>
</evidence>
<dbReference type="PRINTS" id="PR00105">
    <property type="entry name" value="C5METTRFRASE"/>
</dbReference>
<name>K9XVK6_STAC7</name>
<dbReference type="InterPro" id="IPR001525">
    <property type="entry name" value="C5_MeTfrase"/>
</dbReference>
<dbReference type="Pfam" id="PF00145">
    <property type="entry name" value="DNA_methylase"/>
    <property type="match status" value="1"/>
</dbReference>
<dbReference type="InterPro" id="IPR031303">
    <property type="entry name" value="C5_meth_CS"/>
</dbReference>
<proteinExistence type="inferred from homology"/>
<dbReference type="CDD" id="cd00315">
    <property type="entry name" value="Cyt_C5_DNA_methylase"/>
    <property type="match status" value="1"/>
</dbReference>
<dbReference type="eggNOG" id="COG0270">
    <property type="taxonomic scope" value="Bacteria"/>
</dbReference>
<sequence length="417" mass="46953">MSNRPIAIDLFSGCGGMSLGLEAAGFDIAASVEIDPIHCLVHHYNFPYGVTICQDISQLSSQELLNSITHKGFNRNIDLIAGGPPCQGFSQIGKRQLDDPRNQLVFEYLRIVSEVKPKYFIFENVPGMATGKHQHFLNELITEFAKSDYSVVQPIKVLDASLYGAPQKRKRLILIGYRKDLPKPKYPAYTHGDNNLQPLNTVSSAIGDLSNISVFIGDDWGIDAQKLDYSQFRENFAIDQQGKYSLCHQRVVDNIVWGHIGSMHTEKSIKRFKQTLPSDIEKVSRFFKLAPDGISNTLRAGTASNRGAYTAPRPIHYQIPRCISVREAARLHTFPDWFQFHRTIWHGFREIGNAVIPLLAKSLGEEIIKCLNVDLLSIKIKKLAVVDSSILSYNMRQASAFWQVPSDVIPKRTRLKI</sequence>
<dbReference type="InterPro" id="IPR018117">
    <property type="entry name" value="C5_DNA_meth_AS"/>
</dbReference>
<keyword evidence="9" id="KW-1185">Reference proteome</keyword>
<protein>
    <recommendedName>
        <fullName evidence="7">Cytosine-specific methyltransferase</fullName>
        <ecNumber evidence="7">2.1.1.37</ecNumber>
    </recommendedName>
</protein>
<organism evidence="8 9">
    <name type="scientific">Stanieria cyanosphaera (strain ATCC 29371 / PCC 7437)</name>
    <dbReference type="NCBI Taxonomy" id="111780"/>
    <lineage>
        <taxon>Bacteria</taxon>
        <taxon>Bacillati</taxon>
        <taxon>Cyanobacteriota</taxon>
        <taxon>Cyanophyceae</taxon>
        <taxon>Pleurocapsales</taxon>
        <taxon>Dermocarpellaceae</taxon>
        <taxon>Stanieria</taxon>
    </lineage>
</organism>
<dbReference type="Gene3D" id="3.40.50.150">
    <property type="entry name" value="Vaccinia Virus protein VP39"/>
    <property type="match status" value="1"/>
</dbReference>
<evidence type="ECO:0000256" key="7">
    <source>
        <dbReference type="RuleBase" id="RU000417"/>
    </source>
</evidence>
<dbReference type="KEGG" id="scs:Sta7437_2580"/>
<evidence type="ECO:0000256" key="6">
    <source>
        <dbReference type="RuleBase" id="RU000416"/>
    </source>
</evidence>
<dbReference type="PANTHER" id="PTHR10629">
    <property type="entry name" value="CYTOSINE-SPECIFIC METHYLTRANSFERASE"/>
    <property type="match status" value="1"/>
</dbReference>
<keyword evidence="4" id="KW-0680">Restriction system</keyword>
<dbReference type="OrthoDB" id="9813719at2"/>
<comment type="similarity">
    <text evidence="5 6">Belongs to the class I-like SAM-binding methyltransferase superfamily. C5-methyltransferase family.</text>
</comment>
<dbReference type="GO" id="GO:0003886">
    <property type="term" value="F:DNA (cytosine-5-)-methyltransferase activity"/>
    <property type="evidence" value="ECO:0007669"/>
    <property type="project" value="UniProtKB-EC"/>
</dbReference>
<evidence type="ECO:0000256" key="5">
    <source>
        <dbReference type="PROSITE-ProRule" id="PRU01016"/>
    </source>
</evidence>
<dbReference type="GO" id="GO:0032259">
    <property type="term" value="P:methylation"/>
    <property type="evidence" value="ECO:0007669"/>
    <property type="project" value="UniProtKB-KW"/>
</dbReference>
<evidence type="ECO:0000256" key="1">
    <source>
        <dbReference type="ARBA" id="ARBA00022603"/>
    </source>
</evidence>